<reference evidence="3" key="1">
    <citation type="submission" date="2003-08" db="EMBL/GenBank/DDBJ databases">
        <authorList>
            <person name="Birren B."/>
            <person name="Nusbaum C."/>
            <person name="Abebe A."/>
            <person name="Abouelleil A."/>
            <person name="Adekoya E."/>
            <person name="Ait-zahra M."/>
            <person name="Allen N."/>
            <person name="Allen T."/>
            <person name="An P."/>
            <person name="Anderson M."/>
            <person name="Anderson S."/>
            <person name="Arachchi H."/>
            <person name="Armbruster J."/>
            <person name="Bachantsang P."/>
            <person name="Baldwin J."/>
            <person name="Barry A."/>
            <person name="Bayul T."/>
            <person name="Blitshsteyn B."/>
            <person name="Bloom T."/>
            <person name="Blye J."/>
            <person name="Boguslavskiy L."/>
            <person name="Borowsky M."/>
            <person name="Boukhgalter B."/>
            <person name="Brunache A."/>
            <person name="Butler J."/>
            <person name="Calixte N."/>
            <person name="Calvo S."/>
            <person name="Camarata J."/>
            <person name="Campo K."/>
            <person name="Chang J."/>
            <person name="Cheshatsang Y."/>
            <person name="Citroen M."/>
            <person name="Collymore A."/>
            <person name="Considine T."/>
            <person name="Cook A."/>
            <person name="Cooke P."/>
            <person name="Corum B."/>
            <person name="Cuomo C."/>
            <person name="David R."/>
            <person name="Dawoe T."/>
            <person name="Degray S."/>
            <person name="Dodge S."/>
            <person name="Dooley K."/>
            <person name="Dorje P."/>
            <person name="Dorjee K."/>
            <person name="Dorris L."/>
            <person name="Duffey N."/>
            <person name="Dupes A."/>
            <person name="Elkins T."/>
            <person name="Engels R."/>
            <person name="Erickson J."/>
            <person name="Farina A."/>
            <person name="Faro S."/>
            <person name="Ferreira P."/>
            <person name="Fischer H."/>
            <person name="Fitzgerald M."/>
            <person name="Foley K."/>
            <person name="Gage D."/>
            <person name="Galagan J."/>
            <person name="Gearin G."/>
            <person name="Gnerre S."/>
            <person name="Gnirke A."/>
            <person name="Goyette A."/>
            <person name="Graham J."/>
            <person name="Grandbois E."/>
            <person name="Gyaltsen K."/>
            <person name="Hafez N."/>
            <person name="Hagopian D."/>
            <person name="Hagos B."/>
            <person name="Hall J."/>
            <person name="Hatcher B."/>
            <person name="Heller A."/>
            <person name="Higgins H."/>
            <person name="Honan T."/>
            <person name="Horn A."/>
            <person name="Houde N."/>
            <person name="Hughes L."/>
            <person name="Hulme W."/>
            <person name="Husby E."/>
            <person name="Iliev I."/>
            <person name="Jaffe D."/>
            <person name="Jones C."/>
            <person name="Kamal M."/>
            <person name="Kamat A."/>
            <person name="Kamvysselis M."/>
            <person name="Karlsson E."/>
            <person name="Kells C."/>
            <person name="Kieu A."/>
            <person name="Kisner P."/>
            <person name="Kodira C."/>
            <person name="Kulbokas E."/>
            <person name="Labutti K."/>
            <person name="Lama D."/>
            <person name="Landers T."/>
            <person name="Leger J."/>
            <person name="Levine S."/>
            <person name="Lewis D."/>
            <person name="Lewis T."/>
            <person name="Lindblad-toh K."/>
            <person name="Liu X."/>
            <person name="Lokyitsang T."/>
            <person name="Lokyitsang Y."/>
            <person name="Lucien O."/>
            <person name="Lui A."/>
            <person name="Ma L.J."/>
            <person name="Mabbitt R."/>
            <person name="Macdonald J."/>
            <person name="Maclean C."/>
            <person name="Major J."/>
            <person name="Manning J."/>
            <person name="Marabella R."/>
            <person name="Maru K."/>
            <person name="Matthews C."/>
            <person name="Mauceli E."/>
            <person name="Mccarthy M."/>
            <person name="Mcdonough S."/>
            <person name="Mcghee T."/>
            <person name="Meldrim J."/>
            <person name="Meneus L."/>
            <person name="Mesirov J."/>
            <person name="Mihalev A."/>
            <person name="Mihova T."/>
            <person name="Mikkelsen T."/>
            <person name="Mlenga V."/>
            <person name="Moru K."/>
            <person name="Mozes J."/>
            <person name="Mulrain L."/>
            <person name="Munson G."/>
            <person name="Naylor J."/>
            <person name="Newes C."/>
            <person name="Nguyen C."/>
            <person name="Nguyen N."/>
            <person name="Nguyen T."/>
            <person name="Nicol R."/>
            <person name="Nielsen C."/>
            <person name="Nizzari M."/>
            <person name="Norbu C."/>
            <person name="Norbu N."/>
            <person name="O'donnell P."/>
            <person name="Okoawo O."/>
            <person name="O'leary S."/>
            <person name="Omotosho B."/>
            <person name="O'neill K."/>
            <person name="Osman S."/>
            <person name="Parker S."/>
            <person name="Perrin D."/>
            <person name="Phunkhang P."/>
            <person name="Piqani B."/>
            <person name="Purcell S."/>
            <person name="Rachupka T."/>
            <person name="Ramasamy U."/>
            <person name="Rameau R."/>
            <person name="Ray V."/>
            <person name="Raymond C."/>
            <person name="Retta R."/>
            <person name="Richardson S."/>
            <person name="Rise C."/>
            <person name="Rodriguez J."/>
            <person name="Rogers J."/>
            <person name="Rogov P."/>
            <person name="Rutman M."/>
            <person name="Schupbach R."/>
            <person name="Seaman C."/>
            <person name="Settipalli S."/>
            <person name="Sharpe T."/>
            <person name="Sheridan J."/>
            <person name="Sherpa N."/>
            <person name="Shi J."/>
            <person name="Smirnov S."/>
            <person name="Smith C."/>
            <person name="Sougnez C."/>
            <person name="Spencer B."/>
            <person name="Stalker J."/>
            <person name="Stange-thomann N."/>
            <person name="Stavropoulos S."/>
            <person name="Stetson K."/>
            <person name="Stone C."/>
            <person name="Stone S."/>
            <person name="Stubbs M."/>
            <person name="Talamas J."/>
            <person name="Tchuinga P."/>
            <person name="Tenzing P."/>
            <person name="Tesfaye S."/>
            <person name="Theodore J."/>
            <person name="Thoulutsang Y."/>
            <person name="Topham K."/>
            <person name="Towey S."/>
            <person name="Tsamla T."/>
            <person name="Tsomo N."/>
            <person name="Vallee D."/>
            <person name="Vassiliev H."/>
            <person name="Venkataraman V."/>
            <person name="Vinson J."/>
            <person name="Vo A."/>
            <person name="Wade C."/>
            <person name="Wang S."/>
            <person name="Wangchuk T."/>
            <person name="Wangdi T."/>
            <person name="Whittaker C."/>
            <person name="Wilkinson J."/>
            <person name="Wu Y."/>
            <person name="Wyman D."/>
            <person name="Yadav S."/>
            <person name="Yang S."/>
            <person name="Yang X."/>
            <person name="Yeager S."/>
            <person name="Yee E."/>
            <person name="Young G."/>
            <person name="Zainoun J."/>
            <person name="Zembeck L."/>
            <person name="Zimmer A."/>
            <person name="Zody M."/>
            <person name="Lander E."/>
        </authorList>
    </citation>
    <scope>NUCLEOTIDE SEQUENCE [LARGE SCALE GENOMIC DNA]</scope>
</reference>
<feature type="compositionally biased region" description="Polar residues" evidence="1">
    <location>
        <begin position="287"/>
        <end position="300"/>
    </location>
</feature>
<feature type="region of interest" description="Disordered" evidence="1">
    <location>
        <begin position="1"/>
        <end position="42"/>
    </location>
</feature>
<reference evidence="2" key="3">
    <citation type="submission" date="2025-09" db="UniProtKB">
        <authorList>
            <consortium name="Ensembl"/>
        </authorList>
    </citation>
    <scope>IDENTIFICATION</scope>
</reference>
<keyword evidence="3" id="KW-1185">Reference proteome</keyword>
<dbReference type="InParanoid" id="H2ZNQ0"/>
<dbReference type="Proteomes" id="UP000007875">
    <property type="component" value="Unassembled WGS sequence"/>
</dbReference>
<protein>
    <submittedName>
        <fullName evidence="2">Uncharacterized protein</fullName>
    </submittedName>
</protein>
<evidence type="ECO:0000313" key="3">
    <source>
        <dbReference type="Proteomes" id="UP000007875"/>
    </source>
</evidence>
<dbReference type="HOGENOM" id="CLU_836667_0_0_1"/>
<accession>H2ZNQ0</accession>
<dbReference type="GeneTree" id="ENSGT00660000097408"/>
<name>H2ZNQ0_CIOSA</name>
<evidence type="ECO:0000313" key="2">
    <source>
        <dbReference type="Ensembl" id="ENSCSAVP00000019216.1"/>
    </source>
</evidence>
<feature type="compositionally biased region" description="Basic and acidic residues" evidence="1">
    <location>
        <begin position="1"/>
        <end position="14"/>
    </location>
</feature>
<proteinExistence type="predicted"/>
<feature type="region of interest" description="Disordered" evidence="1">
    <location>
        <begin position="262"/>
        <end position="332"/>
    </location>
</feature>
<dbReference type="Ensembl" id="ENSCSAVT00000019423.1">
    <property type="protein sequence ID" value="ENSCSAVP00000019216.1"/>
    <property type="gene ID" value="ENSCSAVG00000011284.1"/>
</dbReference>
<feature type="compositionally biased region" description="Low complexity" evidence="1">
    <location>
        <begin position="308"/>
        <end position="322"/>
    </location>
</feature>
<dbReference type="AlphaFoldDB" id="H2ZNQ0"/>
<dbReference type="OMA" id="CFVAAMK"/>
<feature type="compositionally biased region" description="Basic residues" evidence="1">
    <location>
        <begin position="22"/>
        <end position="36"/>
    </location>
</feature>
<reference evidence="2" key="2">
    <citation type="submission" date="2025-08" db="UniProtKB">
        <authorList>
            <consortium name="Ensembl"/>
        </authorList>
    </citation>
    <scope>IDENTIFICATION</scope>
</reference>
<sequence length="332" mass="36963">MVIDNRPRSREHHGYGPYNRAKPSHPAKNLPHRRPNAPRGSSYAHVAESAAPTCGYVGTQPMPGSTRFQNLRTNFVPKRAPTPAFQQDQNRVCFSRQDVALAALPMTLPPPIDGSTKLPKFGFLYQEFERMKKRGFMKTPPPPPDQTVPTYRNPNPHPHPIPTFNLTTPAEPANERDCFVAAMKLFMKSYMPTACFDCAQPVDDWSKEAGALMDEIANATSEERHIKSSWPTISRRTSIDSSVDSNRISMVEDIHRHLLEIQPSPYPSGLPASVHSSDNEDDETSSLDKSPIQQPCSYSQTKDRVRLSMDSGYQSSSTDSSSVVGGYPTHAR</sequence>
<evidence type="ECO:0000256" key="1">
    <source>
        <dbReference type="SAM" id="MobiDB-lite"/>
    </source>
</evidence>
<organism evidence="2 3">
    <name type="scientific">Ciona savignyi</name>
    <name type="common">Pacific transparent sea squirt</name>
    <dbReference type="NCBI Taxonomy" id="51511"/>
    <lineage>
        <taxon>Eukaryota</taxon>
        <taxon>Metazoa</taxon>
        <taxon>Chordata</taxon>
        <taxon>Tunicata</taxon>
        <taxon>Ascidiacea</taxon>
        <taxon>Phlebobranchia</taxon>
        <taxon>Cionidae</taxon>
        <taxon>Ciona</taxon>
    </lineage>
</organism>